<dbReference type="GO" id="GO:0006351">
    <property type="term" value="P:DNA-templated transcription"/>
    <property type="evidence" value="ECO:0007669"/>
    <property type="project" value="InterPro"/>
</dbReference>
<evidence type="ECO:0000256" key="4">
    <source>
        <dbReference type="SAM" id="MobiDB-lite"/>
    </source>
</evidence>
<feature type="region of interest" description="Disordered" evidence="4">
    <location>
        <begin position="1"/>
        <end position="30"/>
    </location>
</feature>
<sequence length="679" mass="76991">MDHNSTDTPQPSYDKANSKSPSRRRNGQQAACEPCRRAKLRCDHAPPVCSRCRKRRTPTQCVILAAPMTKSKRTAEAASKLPSHTLVQVSSPASCVEIRRIGSHHESKLSSESSGFLGPTSFSATVQHDSLAEEPKVVSDSNPEKPVQLRLGVQVLMQLPGEEACQSLLEWYLDNVVVVGAHKLSRRLTLKALWLSYGHLLRGQRNKVDLEIVVKELLRNESIPLKQIDDPMEWIASFSGANTRWEVIGLLFSAFAYALLSWPEKHLPLTFGEKGGDRNALVAEMKSCIDACIELCRDSLNSLVCNLLYWNVLLETVLSGDSSLSAWRLHKDLVGTTIALGLHCYQGASEVTLHSEQTKTLSACIFWSDKELSLFTGRPPSLSRRYYSCPLPLDLNDETLVCGGAELEREIGSLDQNGWNTQGRIFEATIVRMMLVFAFIQDEIMEMFLGNQEQWSLQRLDELKSRTRDSYSKFPKQLQVSKTDLIACKDDQLMWRLMMARFDYLRINFLLERLSSERGGASKRKLLEAAREMLDLTVFLWLERDRSANRKHDYDYIIMSYGIPCIGILCTEFLKQVKNPNEVEVKLPCSEIVQNLSMIIGFLDWVRPAAGNYKLCCRMSRVIRRVLDHILEPAPEHGIRDTGILLEMPDGIWPVDGLDDLDWLNSIDWTWGPFDNLDR</sequence>
<dbReference type="AlphaFoldDB" id="A0A1L7XYD9"/>
<dbReference type="OrthoDB" id="4898680at2759"/>
<dbReference type="GO" id="GO:0005634">
    <property type="term" value="C:nucleus"/>
    <property type="evidence" value="ECO:0007669"/>
    <property type="project" value="UniProtKB-SubCell"/>
</dbReference>
<dbReference type="SUPFAM" id="SSF57701">
    <property type="entry name" value="Zn2/Cys6 DNA-binding domain"/>
    <property type="match status" value="1"/>
</dbReference>
<dbReference type="CDD" id="cd00067">
    <property type="entry name" value="GAL4"/>
    <property type="match status" value="1"/>
</dbReference>
<feature type="compositionally biased region" description="Polar residues" evidence="4">
    <location>
        <begin position="1"/>
        <end position="11"/>
    </location>
</feature>
<keyword evidence="3" id="KW-0539">Nucleus</keyword>
<dbReference type="Pfam" id="PF04082">
    <property type="entry name" value="Fungal_trans"/>
    <property type="match status" value="1"/>
</dbReference>
<gene>
    <name evidence="6" type="ORF">PAC_19993</name>
</gene>
<evidence type="ECO:0000256" key="1">
    <source>
        <dbReference type="ARBA" id="ARBA00004123"/>
    </source>
</evidence>
<dbReference type="PANTHER" id="PTHR31001:SF40">
    <property type="entry name" value="ZN(II)2CYS6 TRANSCRIPTION FACTOR (EUROFUNG)"/>
    <property type="match status" value="1"/>
</dbReference>
<dbReference type="InterPro" id="IPR050613">
    <property type="entry name" value="Sec_Metabolite_Reg"/>
</dbReference>
<dbReference type="GO" id="GO:0003677">
    <property type="term" value="F:DNA binding"/>
    <property type="evidence" value="ECO:0007669"/>
    <property type="project" value="InterPro"/>
</dbReference>
<proteinExistence type="predicted"/>
<dbReference type="InterPro" id="IPR001138">
    <property type="entry name" value="Zn2Cys6_DnaBD"/>
</dbReference>
<evidence type="ECO:0000256" key="2">
    <source>
        <dbReference type="ARBA" id="ARBA00022723"/>
    </source>
</evidence>
<evidence type="ECO:0000256" key="3">
    <source>
        <dbReference type="ARBA" id="ARBA00023242"/>
    </source>
</evidence>
<evidence type="ECO:0000313" key="6">
    <source>
        <dbReference type="EMBL" id="CZR70092.1"/>
    </source>
</evidence>
<dbReference type="Gene3D" id="4.10.240.10">
    <property type="entry name" value="Zn(2)-C6 fungal-type DNA-binding domain"/>
    <property type="match status" value="1"/>
</dbReference>
<name>A0A1L7XYD9_9HELO</name>
<dbReference type="SMART" id="SM00066">
    <property type="entry name" value="GAL4"/>
    <property type="match status" value="1"/>
</dbReference>
<feature type="domain" description="Zn(2)-C6 fungal-type" evidence="5">
    <location>
        <begin position="31"/>
        <end position="63"/>
    </location>
</feature>
<dbReference type="PANTHER" id="PTHR31001">
    <property type="entry name" value="UNCHARACTERIZED TRANSCRIPTIONAL REGULATORY PROTEIN"/>
    <property type="match status" value="1"/>
</dbReference>
<dbReference type="Proteomes" id="UP000184330">
    <property type="component" value="Unassembled WGS sequence"/>
</dbReference>
<accession>A0A1L7XYD9</accession>
<reference evidence="6 7" key="1">
    <citation type="submission" date="2016-03" db="EMBL/GenBank/DDBJ databases">
        <authorList>
            <person name="Ploux O."/>
        </authorList>
    </citation>
    <scope>NUCLEOTIDE SEQUENCE [LARGE SCALE GENOMIC DNA]</scope>
    <source>
        <strain evidence="6 7">UAMH 11012</strain>
    </source>
</reference>
<dbReference type="Pfam" id="PF00172">
    <property type="entry name" value="Zn_clus"/>
    <property type="match status" value="1"/>
</dbReference>
<protein>
    <recommendedName>
        <fullName evidence="5">Zn(2)-C6 fungal-type domain-containing protein</fullName>
    </recommendedName>
</protein>
<keyword evidence="7" id="KW-1185">Reference proteome</keyword>
<evidence type="ECO:0000259" key="5">
    <source>
        <dbReference type="PROSITE" id="PS50048"/>
    </source>
</evidence>
<dbReference type="SMART" id="SM00906">
    <property type="entry name" value="Fungal_trans"/>
    <property type="match status" value="1"/>
</dbReference>
<evidence type="ECO:0000313" key="7">
    <source>
        <dbReference type="Proteomes" id="UP000184330"/>
    </source>
</evidence>
<dbReference type="CDD" id="cd12148">
    <property type="entry name" value="fungal_TF_MHR"/>
    <property type="match status" value="1"/>
</dbReference>
<organism evidence="6 7">
    <name type="scientific">Phialocephala subalpina</name>
    <dbReference type="NCBI Taxonomy" id="576137"/>
    <lineage>
        <taxon>Eukaryota</taxon>
        <taxon>Fungi</taxon>
        <taxon>Dikarya</taxon>
        <taxon>Ascomycota</taxon>
        <taxon>Pezizomycotina</taxon>
        <taxon>Leotiomycetes</taxon>
        <taxon>Helotiales</taxon>
        <taxon>Mollisiaceae</taxon>
        <taxon>Phialocephala</taxon>
        <taxon>Phialocephala fortinii species complex</taxon>
    </lineage>
</organism>
<dbReference type="EMBL" id="FJOG01000094">
    <property type="protein sequence ID" value="CZR70092.1"/>
    <property type="molecule type" value="Genomic_DNA"/>
</dbReference>
<dbReference type="PROSITE" id="PS50048">
    <property type="entry name" value="ZN2_CY6_FUNGAL_2"/>
    <property type="match status" value="1"/>
</dbReference>
<dbReference type="GO" id="GO:0008270">
    <property type="term" value="F:zinc ion binding"/>
    <property type="evidence" value="ECO:0007669"/>
    <property type="project" value="InterPro"/>
</dbReference>
<dbReference type="InterPro" id="IPR036864">
    <property type="entry name" value="Zn2-C6_fun-type_DNA-bd_sf"/>
</dbReference>
<keyword evidence="2" id="KW-0479">Metal-binding</keyword>
<dbReference type="InterPro" id="IPR007219">
    <property type="entry name" value="XnlR_reg_dom"/>
</dbReference>
<comment type="subcellular location">
    <subcellularLocation>
        <location evidence="1">Nucleus</location>
    </subcellularLocation>
</comment>
<dbReference type="GO" id="GO:0000981">
    <property type="term" value="F:DNA-binding transcription factor activity, RNA polymerase II-specific"/>
    <property type="evidence" value="ECO:0007669"/>
    <property type="project" value="InterPro"/>
</dbReference>
<dbReference type="PROSITE" id="PS00463">
    <property type="entry name" value="ZN2_CY6_FUNGAL_1"/>
    <property type="match status" value="1"/>
</dbReference>